<reference evidence="2" key="2">
    <citation type="submission" date="2020-09" db="EMBL/GenBank/DDBJ databases">
        <authorList>
            <person name="Sun Q."/>
            <person name="Ohkuma M."/>
        </authorList>
    </citation>
    <scope>NUCLEOTIDE SEQUENCE</scope>
    <source>
        <strain evidence="2">JCM 4637</strain>
    </source>
</reference>
<feature type="chain" id="PRO_5037734057" evidence="1">
    <location>
        <begin position="28"/>
        <end position="279"/>
    </location>
</feature>
<dbReference type="EMBL" id="BMVC01000002">
    <property type="protein sequence ID" value="GHC85007.1"/>
    <property type="molecule type" value="Genomic_DNA"/>
</dbReference>
<comment type="caution">
    <text evidence="2">The sequence shown here is derived from an EMBL/GenBank/DDBJ whole genome shotgun (WGS) entry which is preliminary data.</text>
</comment>
<accession>A0A918WUT2</accession>
<dbReference type="AlphaFoldDB" id="A0A918WUT2"/>
<dbReference type="Proteomes" id="UP000638353">
    <property type="component" value="Unassembled WGS sequence"/>
</dbReference>
<protein>
    <submittedName>
        <fullName evidence="2">Uncharacterized protein</fullName>
    </submittedName>
</protein>
<evidence type="ECO:0000313" key="3">
    <source>
        <dbReference type="Proteomes" id="UP000638353"/>
    </source>
</evidence>
<dbReference type="RefSeq" id="WP_189822702.1">
    <property type="nucleotide sequence ID" value="NZ_BMVC01000002.1"/>
</dbReference>
<reference evidence="2" key="1">
    <citation type="journal article" date="2014" name="Int. J. Syst. Evol. Microbiol.">
        <title>Complete genome sequence of Corynebacterium casei LMG S-19264T (=DSM 44701T), isolated from a smear-ripened cheese.</title>
        <authorList>
            <consortium name="US DOE Joint Genome Institute (JGI-PGF)"/>
            <person name="Walter F."/>
            <person name="Albersmeier A."/>
            <person name="Kalinowski J."/>
            <person name="Ruckert C."/>
        </authorList>
    </citation>
    <scope>NUCLEOTIDE SEQUENCE</scope>
    <source>
        <strain evidence="2">JCM 4637</strain>
    </source>
</reference>
<organism evidence="2 3">
    <name type="scientific">Streptomyces finlayi</name>
    <dbReference type="NCBI Taxonomy" id="67296"/>
    <lineage>
        <taxon>Bacteria</taxon>
        <taxon>Bacillati</taxon>
        <taxon>Actinomycetota</taxon>
        <taxon>Actinomycetes</taxon>
        <taxon>Kitasatosporales</taxon>
        <taxon>Streptomycetaceae</taxon>
        <taxon>Streptomyces</taxon>
    </lineage>
</organism>
<sequence length="279" mass="27323">MSHRLTAALATSTLALGLAALPVTAHASESAGPRPVPVASGTVNVDLSASLLASLKAKGLVLAHLGADCEVPAQLTAATSLTAAVDSGTVSASADAKVAGKLKLDATCLGLVNVGAKAVVVVKDLGVDMTTGAITATLKGDARVSGRVQLGTFVRPAVSAKTVAGNSVKVDAAVKLDAAVAAKLNTALKANVFVGGQVLADVKTVVLVDAKIDLKAALGLKLDVDLGATVGGLLGLGAKAKVNTNVQADVDADVNAAAHLKADADVSAKANALLLGAVR</sequence>
<evidence type="ECO:0000256" key="1">
    <source>
        <dbReference type="SAM" id="SignalP"/>
    </source>
</evidence>
<evidence type="ECO:0000313" key="2">
    <source>
        <dbReference type="EMBL" id="GHC85007.1"/>
    </source>
</evidence>
<name>A0A918WUT2_9ACTN</name>
<gene>
    <name evidence="2" type="ORF">GCM10010334_15420</name>
</gene>
<feature type="signal peptide" evidence="1">
    <location>
        <begin position="1"/>
        <end position="27"/>
    </location>
</feature>
<proteinExistence type="predicted"/>
<keyword evidence="1" id="KW-0732">Signal</keyword>